<comment type="caution">
    <text evidence="2">The sequence shown here is derived from an EMBL/GenBank/DDBJ whole genome shotgun (WGS) entry which is preliminary data.</text>
</comment>
<gene>
    <name evidence="2" type="ORF">O0931_14620</name>
</gene>
<organism evidence="2 3">
    <name type="scientific">Pedobacter rhodius</name>
    <dbReference type="NCBI Taxonomy" id="3004098"/>
    <lineage>
        <taxon>Bacteria</taxon>
        <taxon>Pseudomonadati</taxon>
        <taxon>Bacteroidota</taxon>
        <taxon>Sphingobacteriia</taxon>
        <taxon>Sphingobacteriales</taxon>
        <taxon>Sphingobacteriaceae</taxon>
        <taxon>Pedobacter</taxon>
    </lineage>
</organism>
<feature type="chain" id="PRO_5046980113" evidence="1">
    <location>
        <begin position="20"/>
        <end position="178"/>
    </location>
</feature>
<name>A0ABT4L031_9SPHI</name>
<dbReference type="Proteomes" id="UP001144341">
    <property type="component" value="Unassembled WGS sequence"/>
</dbReference>
<reference evidence="2" key="1">
    <citation type="submission" date="2022-12" db="EMBL/GenBank/DDBJ databases">
        <title>Genome sequence of SJ11.</title>
        <authorList>
            <person name="Woo H."/>
        </authorList>
    </citation>
    <scope>NUCLEOTIDE SEQUENCE</scope>
    <source>
        <strain evidence="2">SJ11</strain>
    </source>
</reference>
<proteinExistence type="predicted"/>
<evidence type="ECO:0000313" key="3">
    <source>
        <dbReference type="Proteomes" id="UP001144341"/>
    </source>
</evidence>
<dbReference type="EMBL" id="JAPWGL010000004">
    <property type="protein sequence ID" value="MCZ4224541.1"/>
    <property type="molecule type" value="Genomic_DNA"/>
</dbReference>
<keyword evidence="1" id="KW-0732">Signal</keyword>
<dbReference type="RefSeq" id="WP_269416324.1">
    <property type="nucleotide sequence ID" value="NZ_JAPWGL010000004.1"/>
</dbReference>
<protein>
    <submittedName>
        <fullName evidence="2">Uncharacterized protein</fullName>
    </submittedName>
</protein>
<evidence type="ECO:0000256" key="1">
    <source>
        <dbReference type="SAM" id="SignalP"/>
    </source>
</evidence>
<feature type="signal peptide" evidence="1">
    <location>
        <begin position="1"/>
        <end position="19"/>
    </location>
</feature>
<evidence type="ECO:0000313" key="2">
    <source>
        <dbReference type="EMBL" id="MCZ4224541.1"/>
    </source>
</evidence>
<dbReference type="PROSITE" id="PS51257">
    <property type="entry name" value="PROKAR_LIPOPROTEIN"/>
    <property type="match status" value="1"/>
</dbReference>
<sequence length="178" mass="20544">MKKLIVLSLAICMFSSCYAQKAIQADLYKINGKRFKVTDYGAAANSDKIRIGINNPDYKYENVPPPLPKVEFPYPMQKKDIHLDNDKVKKIIFEVLKSKLKYLKINSEILSLSFSLSENGTVLNINYFLNQKTYISVKDIAEIDERIKSEIRVNFTGVDYLQYYVINYSMPAIFFGKL</sequence>
<accession>A0ABT4L031</accession>
<keyword evidence="3" id="KW-1185">Reference proteome</keyword>